<dbReference type="InterPro" id="IPR050879">
    <property type="entry name" value="Acyltransferase_3"/>
</dbReference>
<evidence type="ECO:0000259" key="2">
    <source>
        <dbReference type="Pfam" id="PF01757"/>
    </source>
</evidence>
<feature type="transmembrane region" description="Helical" evidence="1">
    <location>
        <begin position="257"/>
        <end position="276"/>
    </location>
</feature>
<feature type="transmembrane region" description="Helical" evidence="1">
    <location>
        <begin position="153"/>
        <end position="169"/>
    </location>
</feature>
<dbReference type="RefSeq" id="WP_205893285.1">
    <property type="nucleotide sequence ID" value="NZ_JADEVO010000024.1"/>
</dbReference>
<dbReference type="Pfam" id="PF01757">
    <property type="entry name" value="Acyl_transf_3"/>
    <property type="match status" value="1"/>
</dbReference>
<feature type="transmembrane region" description="Helical" evidence="1">
    <location>
        <begin position="201"/>
        <end position="222"/>
    </location>
</feature>
<feature type="transmembrane region" description="Helical" evidence="1">
    <location>
        <begin position="234"/>
        <end position="251"/>
    </location>
</feature>
<protein>
    <submittedName>
        <fullName evidence="4">Acyltransferase</fullName>
    </submittedName>
</protein>
<feature type="domain" description="SGNH" evidence="3">
    <location>
        <begin position="403"/>
        <end position="656"/>
    </location>
</feature>
<dbReference type="InterPro" id="IPR043968">
    <property type="entry name" value="SGNH"/>
</dbReference>
<feature type="domain" description="Acyltransferase 3" evidence="2">
    <location>
        <begin position="11"/>
        <end position="336"/>
    </location>
</feature>
<feature type="transmembrane region" description="Helical" evidence="1">
    <location>
        <begin position="296"/>
        <end position="312"/>
    </location>
</feature>
<evidence type="ECO:0000313" key="4">
    <source>
        <dbReference type="EMBL" id="MBN3966985.1"/>
    </source>
</evidence>
<keyword evidence="1" id="KW-1133">Transmembrane helix</keyword>
<organism evidence="4 5">
    <name type="scientific">Pseudomonas gregormendelii</name>
    <dbReference type="NCBI Taxonomy" id="1628277"/>
    <lineage>
        <taxon>Bacteria</taxon>
        <taxon>Pseudomonadati</taxon>
        <taxon>Pseudomonadota</taxon>
        <taxon>Gammaproteobacteria</taxon>
        <taxon>Pseudomonadales</taxon>
        <taxon>Pseudomonadaceae</taxon>
        <taxon>Pseudomonas</taxon>
    </lineage>
</organism>
<proteinExistence type="predicted"/>
<dbReference type="InterPro" id="IPR002656">
    <property type="entry name" value="Acyl_transf_3_dom"/>
</dbReference>
<dbReference type="PANTHER" id="PTHR23028:SF53">
    <property type="entry name" value="ACYL_TRANSF_3 DOMAIN-CONTAINING PROTEIN"/>
    <property type="match status" value="1"/>
</dbReference>
<gene>
    <name evidence="4" type="ORF">IMW75_17100</name>
</gene>
<reference evidence="4 5" key="1">
    <citation type="journal article" date="2021" name="Int. J. Syst. Evol. Microbiol.">
        <title>Pseudomonas piscium sp. nov., Pseudomonas pisciculturae sp. nov., Pseudomonas mucoides sp. nov. and Pseudomonas neuropathica sp. nov. isolated from rainbow trout.</title>
        <authorList>
            <person name="Duman M."/>
            <person name="Mulet M."/>
            <person name="Altun S."/>
            <person name="Saticioglu I.B."/>
            <person name="Gomila M."/>
            <person name="Lalucat J."/>
            <person name="Garcia-Valdes E."/>
        </authorList>
    </citation>
    <scope>NUCLEOTIDE SEQUENCE [LARGE SCALE GENOMIC DNA]</scope>
    <source>
        <strain evidence="4 5">LMG 28632</strain>
    </source>
</reference>
<feature type="transmembrane region" description="Helical" evidence="1">
    <location>
        <begin position="176"/>
        <end position="195"/>
    </location>
</feature>
<keyword evidence="1" id="KW-0812">Transmembrane</keyword>
<keyword evidence="4" id="KW-0808">Transferase</keyword>
<comment type="caution">
    <text evidence="4">The sequence shown here is derived from an EMBL/GenBank/DDBJ whole genome shotgun (WGS) entry which is preliminary data.</text>
</comment>
<feature type="transmembrane region" description="Helical" evidence="1">
    <location>
        <begin position="20"/>
        <end position="46"/>
    </location>
</feature>
<feature type="transmembrane region" description="Helical" evidence="1">
    <location>
        <begin position="84"/>
        <end position="103"/>
    </location>
</feature>
<sequence>MKLRNNNFRDDINGLRAWAVVAVILYHFGVVGFTGGFVGVDVFFVISGFLMTRIIVKGIEGNSTAGSPKIFSILNFYSSRASRIVPALLVLCCFLILAGYFFLSETEYNSLSIEVLSALGFFSNILFWLSGGYFDSGSHEKPLLHTWSLSVEWQFYLILPVVILTVWKLRPGRSTLMIVMVLGFLSSLLLSIMVTPVMPNAAFYLLPARAWEMLAGGLVFLLAKDSHLSDQKKLWIEGCGFGLIIFSIAIFDAADIWPGWRAILPVFGTILVLIAARQHSIWTGSRAAQWLGNCSYSLYLWHWPFAVALAYLQQPESFGAISACLVLTLLFGWISYRFVETPARTKLTRLPQMRSFAVLLVAISFVAIPSFFINAYDGISGRFTSEVNSIFAEAKNKNPRIGECHVGDTKKVPECTYGGKNLGVIVLGDSHAGSFVRSIEKSIPDKSLHVLDWSLSSCQTVFGLKDKTNEKFRCKEFVDYALRKQQALASRAPIILINRYTVLFEGPNEPGPANLTPSPVKYVSAPYQSYNEELMMEMRSGVINTACEFAKTRAVYMMRPIPELKYNVPKGMARSLLIGDDHRRLSVTIEDYNKRNAFLLETQDMAARQCGIKLLDPLPYLCSEGVCWGDKDGLPLFYDDDHMNERGASLLIPMFREVFRENTAGR</sequence>
<accession>A0ABS3AKR6</accession>
<name>A0ABS3AKR6_9PSED</name>
<evidence type="ECO:0000256" key="1">
    <source>
        <dbReference type="SAM" id="Phobius"/>
    </source>
</evidence>
<dbReference type="EMBL" id="JADEVO010000024">
    <property type="protein sequence ID" value="MBN3966985.1"/>
    <property type="molecule type" value="Genomic_DNA"/>
</dbReference>
<keyword evidence="4" id="KW-0012">Acyltransferase</keyword>
<feature type="transmembrane region" description="Helical" evidence="1">
    <location>
        <begin position="356"/>
        <end position="376"/>
    </location>
</feature>
<feature type="transmembrane region" description="Helical" evidence="1">
    <location>
        <begin position="115"/>
        <end position="133"/>
    </location>
</feature>
<evidence type="ECO:0000259" key="3">
    <source>
        <dbReference type="Pfam" id="PF19040"/>
    </source>
</evidence>
<feature type="transmembrane region" description="Helical" evidence="1">
    <location>
        <begin position="318"/>
        <end position="336"/>
    </location>
</feature>
<dbReference type="PANTHER" id="PTHR23028">
    <property type="entry name" value="ACETYLTRANSFERASE"/>
    <property type="match status" value="1"/>
</dbReference>
<dbReference type="Proteomes" id="UP000772591">
    <property type="component" value="Unassembled WGS sequence"/>
</dbReference>
<dbReference type="Pfam" id="PF19040">
    <property type="entry name" value="SGNH"/>
    <property type="match status" value="1"/>
</dbReference>
<keyword evidence="1" id="KW-0472">Membrane</keyword>
<keyword evidence="5" id="KW-1185">Reference proteome</keyword>
<dbReference type="GO" id="GO:0016746">
    <property type="term" value="F:acyltransferase activity"/>
    <property type="evidence" value="ECO:0007669"/>
    <property type="project" value="UniProtKB-KW"/>
</dbReference>
<evidence type="ECO:0000313" key="5">
    <source>
        <dbReference type="Proteomes" id="UP000772591"/>
    </source>
</evidence>